<dbReference type="OrthoDB" id="445712at2759"/>
<dbReference type="GO" id="GO:0110078">
    <property type="term" value="C:TTT Hsp90 cochaperone complex"/>
    <property type="evidence" value="ECO:0007669"/>
    <property type="project" value="InterPro"/>
</dbReference>
<dbReference type="Pfam" id="PF10521">
    <property type="entry name" value="Tti2"/>
    <property type="match status" value="1"/>
</dbReference>
<proteinExistence type="inferred from homology"/>
<feature type="region of interest" description="Disordered" evidence="7">
    <location>
        <begin position="44"/>
        <end position="94"/>
    </location>
</feature>
<dbReference type="GO" id="GO:0005739">
    <property type="term" value="C:mitochondrion"/>
    <property type="evidence" value="ECO:0007669"/>
    <property type="project" value="UniProtKB-ARBA"/>
</dbReference>
<evidence type="ECO:0000259" key="8">
    <source>
        <dbReference type="Pfam" id="PF01743"/>
    </source>
</evidence>
<keyword evidence="3" id="KW-0547">Nucleotide-binding</keyword>
<evidence type="ECO:0000256" key="4">
    <source>
        <dbReference type="ARBA" id="ARBA00022884"/>
    </source>
</evidence>
<evidence type="ECO:0000259" key="9">
    <source>
        <dbReference type="Pfam" id="PF12627"/>
    </source>
</evidence>
<dbReference type="SUPFAM" id="SSF81891">
    <property type="entry name" value="Poly A polymerase C-terminal region-like"/>
    <property type="match status" value="1"/>
</dbReference>
<feature type="domain" description="Poly A polymerase head" evidence="8">
    <location>
        <begin position="223"/>
        <end position="304"/>
    </location>
</feature>
<evidence type="ECO:0000313" key="11">
    <source>
        <dbReference type="Proteomes" id="UP000799779"/>
    </source>
</evidence>
<comment type="similarity">
    <text evidence="5">Belongs to the TTI2 family.</text>
</comment>
<dbReference type="PANTHER" id="PTHR13734:SF5">
    <property type="entry name" value="CCA TRNA NUCLEOTIDYLTRANSFERASE, MITOCHONDRIAL"/>
    <property type="match status" value="1"/>
</dbReference>
<keyword evidence="11" id="KW-1185">Reference proteome</keyword>
<dbReference type="GO" id="GO:0001680">
    <property type="term" value="P:tRNA 3'-terminal CCA addition"/>
    <property type="evidence" value="ECO:0007669"/>
    <property type="project" value="UniProtKB-ARBA"/>
</dbReference>
<evidence type="ECO:0000256" key="2">
    <source>
        <dbReference type="ARBA" id="ARBA00022679"/>
    </source>
</evidence>
<dbReference type="FunFam" id="3.30.460.10:FF:000019">
    <property type="entry name" value="tRNA nucleotidyltransferase cca2"/>
    <property type="match status" value="1"/>
</dbReference>
<reference evidence="10" key="1">
    <citation type="journal article" date="2020" name="Stud. Mycol.">
        <title>101 Dothideomycetes genomes: a test case for predicting lifestyles and emergence of pathogens.</title>
        <authorList>
            <person name="Haridas S."/>
            <person name="Albert R."/>
            <person name="Binder M."/>
            <person name="Bloem J."/>
            <person name="Labutti K."/>
            <person name="Salamov A."/>
            <person name="Andreopoulos B."/>
            <person name="Baker S."/>
            <person name="Barry K."/>
            <person name="Bills G."/>
            <person name="Bluhm B."/>
            <person name="Cannon C."/>
            <person name="Castanera R."/>
            <person name="Culley D."/>
            <person name="Daum C."/>
            <person name="Ezra D."/>
            <person name="Gonzalez J."/>
            <person name="Henrissat B."/>
            <person name="Kuo A."/>
            <person name="Liang C."/>
            <person name="Lipzen A."/>
            <person name="Lutzoni F."/>
            <person name="Magnuson J."/>
            <person name="Mondo S."/>
            <person name="Nolan M."/>
            <person name="Ohm R."/>
            <person name="Pangilinan J."/>
            <person name="Park H.-J."/>
            <person name="Ramirez L."/>
            <person name="Alfaro M."/>
            <person name="Sun H."/>
            <person name="Tritt A."/>
            <person name="Yoshinaga Y."/>
            <person name="Zwiers L.-H."/>
            <person name="Turgeon B."/>
            <person name="Goodwin S."/>
            <person name="Spatafora J."/>
            <person name="Crous P."/>
            <person name="Grigoriev I."/>
        </authorList>
    </citation>
    <scope>NUCLEOTIDE SEQUENCE</scope>
    <source>
        <strain evidence="10">CBS 123094</strain>
    </source>
</reference>
<comment type="similarity">
    <text evidence="1 6">Belongs to the tRNA nucleotidyltransferase/poly(A) polymerase family.</text>
</comment>
<dbReference type="Gene3D" id="1.10.3090.10">
    <property type="entry name" value="cca-adding enzyme, domain 2"/>
    <property type="match status" value="1"/>
</dbReference>
<name>A0A6A5VW04_9PLEO</name>
<evidence type="ECO:0000256" key="5">
    <source>
        <dbReference type="ARBA" id="ARBA00034736"/>
    </source>
</evidence>
<sequence length="994" mass="111219">MSLRPLCSPRAFHVPLGRDYDYTFYYARVWTSSALHHLRHNSPLRRMSSAASPADQPHQPRPKRRKIDISHPRSIQPYGTMASTSTSTSTPNPTTLELTEVETKLRQLLLDVAAFIDNASESETTDTAVAVPEQVAKEKVVLRFTGGWVRDKLLGVDSQDIDVAINKLTGEHFGLKMIKYLEQPGNLEKYGLAPKEEGPVKSGGKDRGRKVAPGLYKIEANPEKSKNLETATTNIMGLDIDLVNLRKETYNEISRNPEMEFGTPEEDAMRRDATVNAMFYNLNTMQIEDLTGQGFKDMAAKTIRTPLEPYQTFKDDPLRMLRLIRFASRLDYKIDPEAEHAMKNGEILESLRIKISRERVEIELTKMLKGPRPHMALSLIDRLGLYVTIFTDPTRDMMSEPELEYFPRAYNLINNLLEDRTADVPAIITETFTRNAEERYLAWICASLIPWADAPTIPHQKPTQRPYYAAQLVAREGIKLPNKVSDIITAALRDGEDIRKLVNQCHSQLRRGTRSGEDATSRDVLGMAIRRWGPTWRTQVLWSLIYEVVLGSVSRETILQSYTTFLTQLTEYSLLEAYNFKPLLTGTQLAKALSTKPGPWMKDALDVVMAWQLRNPEVTDPTEAIEAVKASRNSELPSRLAWHFLTLTIRPLFSQTKSNTPLTPAGRHATVPQQQKGGSYGGSSSEPWKDPKNGTAIELLRWTLSVLDAKGVEANWGLLVPPILKMVDDHDITWKATACELLTLLLQSTAPSLLSRTGLGHVFEDTLLPFFTYLPTLTPESESVILLDKAFPALMALVGVLYPPPSSPSPSSLPSPSSKQREKFLDKILRECILSPLSHAPPSSYPRLATTLLSHLPSLLSSMVIDSVKHLQSLIPFLSDILAEPLGVAHPPLLAQTAKCMQSVVLNAWPRVGMYRGEVMRGVGIGWVRYFEENLGRRQGFESVKSELKGVVEILEKVLGTDEEVKDVWEKEKGELVGADGRLGGLFEGEGREG</sequence>
<evidence type="ECO:0000256" key="3">
    <source>
        <dbReference type="ARBA" id="ARBA00022741"/>
    </source>
</evidence>
<evidence type="ECO:0000256" key="1">
    <source>
        <dbReference type="ARBA" id="ARBA00007265"/>
    </source>
</evidence>
<evidence type="ECO:0000256" key="6">
    <source>
        <dbReference type="RuleBase" id="RU003953"/>
    </source>
</evidence>
<dbReference type="GO" id="GO:0052927">
    <property type="term" value="F:CC tRNA cytidylyltransferase activity"/>
    <property type="evidence" value="ECO:0007669"/>
    <property type="project" value="TreeGrafter"/>
</dbReference>
<keyword evidence="4 6" id="KW-0694">RNA-binding</keyword>
<dbReference type="SUPFAM" id="SSF81301">
    <property type="entry name" value="Nucleotidyltransferase"/>
    <property type="match status" value="1"/>
</dbReference>
<feature type="region of interest" description="Disordered" evidence="7">
    <location>
        <begin position="658"/>
        <end position="689"/>
    </location>
</feature>
<dbReference type="Pfam" id="PF01743">
    <property type="entry name" value="PolyA_pol"/>
    <property type="match status" value="2"/>
</dbReference>
<evidence type="ECO:0000313" key="10">
    <source>
        <dbReference type="EMBL" id="KAF1993713.1"/>
    </source>
</evidence>
<dbReference type="GO" id="GO:0003723">
    <property type="term" value="F:RNA binding"/>
    <property type="evidence" value="ECO:0007669"/>
    <property type="project" value="UniProtKB-KW"/>
</dbReference>
<dbReference type="Proteomes" id="UP000799779">
    <property type="component" value="Unassembled WGS sequence"/>
</dbReference>
<dbReference type="AlphaFoldDB" id="A0A6A5VW04"/>
<evidence type="ECO:0000256" key="7">
    <source>
        <dbReference type="SAM" id="MobiDB-lite"/>
    </source>
</evidence>
<feature type="domain" description="tRNA nucleotidyltransferase/poly(A) polymerase RNA and SrmB- binding" evidence="9">
    <location>
        <begin position="332"/>
        <end position="390"/>
    </location>
</feature>
<dbReference type="CDD" id="cd05398">
    <property type="entry name" value="NT_ClassII-CCAase"/>
    <property type="match status" value="1"/>
</dbReference>
<dbReference type="InterPro" id="IPR032828">
    <property type="entry name" value="PolyA_RNA-bd"/>
</dbReference>
<protein>
    <submittedName>
        <fullName evidence="10">Poly A polymerase C-terminal region-like protein</fullName>
    </submittedName>
</protein>
<dbReference type="Pfam" id="PF12627">
    <property type="entry name" value="PolyA_pol_RNAbd"/>
    <property type="match status" value="1"/>
</dbReference>
<keyword evidence="2 6" id="KW-0808">Transferase</keyword>
<dbReference type="InterPro" id="IPR043519">
    <property type="entry name" value="NT_sf"/>
</dbReference>
<gene>
    <name evidence="10" type="ORF">P154DRAFT_588331</name>
</gene>
<dbReference type="Gene3D" id="3.30.460.10">
    <property type="entry name" value="Beta Polymerase, domain 2"/>
    <property type="match status" value="1"/>
</dbReference>
<accession>A0A6A5VW04</accession>
<dbReference type="GO" id="GO:0000166">
    <property type="term" value="F:nucleotide binding"/>
    <property type="evidence" value="ECO:0007669"/>
    <property type="project" value="UniProtKB-KW"/>
</dbReference>
<dbReference type="InterPro" id="IPR016024">
    <property type="entry name" value="ARM-type_fold"/>
</dbReference>
<dbReference type="InterPro" id="IPR002646">
    <property type="entry name" value="PolA_pol_head_dom"/>
</dbReference>
<dbReference type="GO" id="GO:0052929">
    <property type="term" value="F:ATP:3'-cytidine-cytidine-tRNA adenylyltransferase activity"/>
    <property type="evidence" value="ECO:0007669"/>
    <property type="project" value="TreeGrafter"/>
</dbReference>
<feature type="domain" description="Poly A polymerase head" evidence="8">
    <location>
        <begin position="142"/>
        <end position="167"/>
    </location>
</feature>
<dbReference type="EMBL" id="ML977689">
    <property type="protein sequence ID" value="KAF1993713.1"/>
    <property type="molecule type" value="Genomic_DNA"/>
</dbReference>
<dbReference type="InterPro" id="IPR018870">
    <property type="entry name" value="Tti2"/>
</dbReference>
<dbReference type="SUPFAM" id="SSF48371">
    <property type="entry name" value="ARM repeat"/>
    <property type="match status" value="1"/>
</dbReference>
<organism evidence="10 11">
    <name type="scientific">Amniculicola lignicola CBS 123094</name>
    <dbReference type="NCBI Taxonomy" id="1392246"/>
    <lineage>
        <taxon>Eukaryota</taxon>
        <taxon>Fungi</taxon>
        <taxon>Dikarya</taxon>
        <taxon>Ascomycota</taxon>
        <taxon>Pezizomycotina</taxon>
        <taxon>Dothideomycetes</taxon>
        <taxon>Pleosporomycetidae</taxon>
        <taxon>Pleosporales</taxon>
        <taxon>Amniculicolaceae</taxon>
        <taxon>Amniculicola</taxon>
    </lineage>
</organism>
<dbReference type="PANTHER" id="PTHR13734">
    <property type="entry name" value="TRNA-NUCLEOTIDYLTRANSFERASE"/>
    <property type="match status" value="1"/>
</dbReference>
<feature type="compositionally biased region" description="Low complexity" evidence="7">
    <location>
        <begin position="83"/>
        <end position="94"/>
    </location>
</feature>